<evidence type="ECO:0000313" key="1">
    <source>
        <dbReference type="EMBL" id="KZB94313.1"/>
    </source>
</evidence>
<protein>
    <submittedName>
        <fullName evidence="1">Uncharacterized protein</fullName>
    </submittedName>
</protein>
<evidence type="ECO:0000313" key="2">
    <source>
        <dbReference type="Proteomes" id="UP000078460"/>
    </source>
</evidence>
<comment type="caution">
    <text evidence="1">The sequence shown here is derived from an EMBL/GenBank/DDBJ whole genome shotgun (WGS) entry which is preliminary data.</text>
</comment>
<dbReference type="EMBL" id="LQCK02000034">
    <property type="protein sequence ID" value="KZB94313.1"/>
    <property type="molecule type" value="Genomic_DNA"/>
</dbReference>
<dbReference type="STRING" id="621456.BJP26_05895"/>
<dbReference type="AlphaFoldDB" id="A0A175Y0S0"/>
<organism evidence="1 2">
    <name type="scientific">Sphingomonas melonis TY</name>
    <dbReference type="NCBI Taxonomy" id="621456"/>
    <lineage>
        <taxon>Bacteria</taxon>
        <taxon>Pseudomonadati</taxon>
        <taxon>Pseudomonadota</taxon>
        <taxon>Alphaproteobacteria</taxon>
        <taxon>Sphingomonadales</taxon>
        <taxon>Sphingomonadaceae</taxon>
        <taxon>Sphingomonas</taxon>
    </lineage>
</organism>
<dbReference type="Proteomes" id="UP000078460">
    <property type="component" value="Unassembled WGS sequence"/>
</dbReference>
<accession>A0A175Y0S0</accession>
<name>A0A175Y0S0_9SPHN</name>
<sequence>MFSGAGVGVERAAGVGLAVAATGVVIWVAAAGEERVTRRSVGVRADVGPETDAVPCGATAAIAAIAMTAPARISLAAMAWRRATTMHLPETVYGTARMGAFRGQCESANRAVPWRYGAGAR</sequence>
<gene>
    <name evidence="1" type="ORF">AVM11_07570</name>
</gene>
<dbReference type="KEGG" id="smy:BJP26_05895"/>
<proteinExistence type="predicted"/>
<keyword evidence="2" id="KW-1185">Reference proteome</keyword>
<reference evidence="1" key="1">
    <citation type="submission" date="2016-03" db="EMBL/GenBank/DDBJ databases">
        <title>Sphingomonas melonis TY, whole genome shotgun sequencing.</title>
        <authorList>
            <person name="Wang H."/>
            <person name="Zhu P."/>
        </authorList>
    </citation>
    <scope>NUCLEOTIDE SEQUENCE [LARGE SCALE GENOMIC DNA]</scope>
    <source>
        <strain evidence="1">TY</strain>
    </source>
</reference>